<dbReference type="PANTHER" id="PTHR34293:SF1">
    <property type="entry name" value="HTH-TYPE TRANSCRIPTIONAL REGULATOR TRMBL2"/>
    <property type="match status" value="1"/>
</dbReference>
<dbReference type="GO" id="GO:0006355">
    <property type="term" value="P:regulation of DNA-templated transcription"/>
    <property type="evidence" value="ECO:0007669"/>
    <property type="project" value="InterPro"/>
</dbReference>
<gene>
    <name evidence="2" type="ORF">HD593_012129</name>
</gene>
<keyword evidence="2" id="KW-0238">DNA-binding</keyword>
<accession>A0A7X0P8Z0</accession>
<dbReference type="InterPro" id="IPR000792">
    <property type="entry name" value="Tscrpt_reg_LuxR_C"/>
</dbReference>
<dbReference type="PANTHER" id="PTHR34293">
    <property type="entry name" value="HTH-TYPE TRANSCRIPTIONAL REGULATOR TRMBL2"/>
    <property type="match status" value="1"/>
</dbReference>
<dbReference type="GO" id="GO:0003677">
    <property type="term" value="F:DNA binding"/>
    <property type="evidence" value="ECO:0007669"/>
    <property type="project" value="UniProtKB-KW"/>
</dbReference>
<dbReference type="Proteomes" id="UP000565579">
    <property type="component" value="Unassembled WGS sequence"/>
</dbReference>
<evidence type="ECO:0000313" key="3">
    <source>
        <dbReference type="Proteomes" id="UP000565579"/>
    </source>
</evidence>
<evidence type="ECO:0000313" key="2">
    <source>
        <dbReference type="EMBL" id="MBB6557239.1"/>
    </source>
</evidence>
<keyword evidence="3" id="KW-1185">Reference proteome</keyword>
<dbReference type="Gene3D" id="1.10.10.10">
    <property type="entry name" value="Winged helix-like DNA-binding domain superfamily/Winged helix DNA-binding domain"/>
    <property type="match status" value="1"/>
</dbReference>
<feature type="domain" description="HTH luxR-type" evidence="1">
    <location>
        <begin position="254"/>
        <end position="311"/>
    </location>
</feature>
<organism evidence="2 3">
    <name type="scientific">Nonomuraea rubra</name>
    <dbReference type="NCBI Taxonomy" id="46180"/>
    <lineage>
        <taxon>Bacteria</taxon>
        <taxon>Bacillati</taxon>
        <taxon>Actinomycetota</taxon>
        <taxon>Actinomycetes</taxon>
        <taxon>Streptosporangiales</taxon>
        <taxon>Streptosporangiaceae</taxon>
        <taxon>Nonomuraea</taxon>
    </lineage>
</organism>
<dbReference type="RefSeq" id="WP_185112825.1">
    <property type="nucleotide sequence ID" value="NZ_BAAAXY010000038.1"/>
</dbReference>
<sequence length="317" mass="35775">MPHRIAGLSLEQERLYRHLLATGPTSIHVLEGQFGREVYASLYELTVRGLVHGNPLMARRPSVAMNGVLMAQAAELQRIQSYVEELDHIYETGHPPEGGDAVTPLVSREQIQHWFETLTVTAEHEIQQFITHPFLPLAPSGRTDSNSRLDLVNHPAKCRVIVEWKTFQSQPAINGLHHSLDRGCEIRLADRLPHKLLIGDRRMAMTPRYPRDHTVRQMLLVHPGTLVDFLVEVFEAEWERALPLTPDPAKFSGLGKLEPSEMVIVEMLVGGAHVDRIASALGVHPRTVNRRLEDLKRKANATTLFQLGAYASRHWLN</sequence>
<dbReference type="InterPro" id="IPR036388">
    <property type="entry name" value="WH-like_DNA-bd_sf"/>
</dbReference>
<proteinExistence type="predicted"/>
<dbReference type="InterPro" id="IPR051797">
    <property type="entry name" value="TrmB-like"/>
</dbReference>
<protein>
    <submittedName>
        <fullName evidence="2">DNA-binding CsgD family transcriptional regulator</fullName>
    </submittedName>
</protein>
<evidence type="ECO:0000259" key="1">
    <source>
        <dbReference type="SMART" id="SM00421"/>
    </source>
</evidence>
<reference evidence="2 3" key="1">
    <citation type="submission" date="2020-08" db="EMBL/GenBank/DDBJ databases">
        <title>Sequencing the genomes of 1000 actinobacteria strains.</title>
        <authorList>
            <person name="Klenk H.-P."/>
        </authorList>
    </citation>
    <scope>NUCLEOTIDE SEQUENCE [LARGE SCALE GENOMIC DNA]</scope>
    <source>
        <strain evidence="2 3">DSM 43768</strain>
    </source>
</reference>
<dbReference type="EMBL" id="JACHMI010000002">
    <property type="protein sequence ID" value="MBB6557239.1"/>
    <property type="molecule type" value="Genomic_DNA"/>
</dbReference>
<dbReference type="InterPro" id="IPR016032">
    <property type="entry name" value="Sig_transdc_resp-reg_C-effctor"/>
</dbReference>
<dbReference type="SMART" id="SM00421">
    <property type="entry name" value="HTH_LUXR"/>
    <property type="match status" value="1"/>
</dbReference>
<name>A0A7X0P8Z0_9ACTN</name>
<dbReference type="AlphaFoldDB" id="A0A7X0P8Z0"/>
<comment type="caution">
    <text evidence="2">The sequence shown here is derived from an EMBL/GenBank/DDBJ whole genome shotgun (WGS) entry which is preliminary data.</text>
</comment>
<dbReference type="SUPFAM" id="SSF46894">
    <property type="entry name" value="C-terminal effector domain of the bipartite response regulators"/>
    <property type="match status" value="1"/>
</dbReference>